<organism evidence="1 2">
    <name type="scientific">Elysia crispata</name>
    <name type="common">lettuce slug</name>
    <dbReference type="NCBI Taxonomy" id="231223"/>
    <lineage>
        <taxon>Eukaryota</taxon>
        <taxon>Metazoa</taxon>
        <taxon>Spiralia</taxon>
        <taxon>Lophotrochozoa</taxon>
        <taxon>Mollusca</taxon>
        <taxon>Gastropoda</taxon>
        <taxon>Heterobranchia</taxon>
        <taxon>Euthyneura</taxon>
        <taxon>Panpulmonata</taxon>
        <taxon>Sacoglossa</taxon>
        <taxon>Placobranchoidea</taxon>
        <taxon>Plakobranchidae</taxon>
        <taxon>Elysia</taxon>
    </lineage>
</organism>
<evidence type="ECO:0000313" key="1">
    <source>
        <dbReference type="EMBL" id="KAK3764679.1"/>
    </source>
</evidence>
<name>A0AAE0Z8E7_9GAST</name>
<sequence>MLKHNTRIYAAIAADNSEKSPGLRTRHKSLTLRLPTPFTGWPGRRLHKPIIKILRLGRAVLFNVVTSCLSFPEFDSQP</sequence>
<proteinExistence type="predicted"/>
<reference evidence="1" key="1">
    <citation type="journal article" date="2023" name="G3 (Bethesda)">
        <title>A reference genome for the long-term kleptoplast-retaining sea slug Elysia crispata morphotype clarki.</title>
        <authorList>
            <person name="Eastman K.E."/>
            <person name="Pendleton A.L."/>
            <person name="Shaikh M.A."/>
            <person name="Suttiyut T."/>
            <person name="Ogas R."/>
            <person name="Tomko P."/>
            <person name="Gavelis G."/>
            <person name="Widhalm J.R."/>
            <person name="Wisecaver J.H."/>
        </authorList>
    </citation>
    <scope>NUCLEOTIDE SEQUENCE</scope>
    <source>
        <strain evidence="1">ECLA1</strain>
    </source>
</reference>
<gene>
    <name evidence="1" type="ORF">RRG08_019881</name>
</gene>
<dbReference type="AlphaFoldDB" id="A0AAE0Z8E7"/>
<dbReference type="EMBL" id="JAWDGP010004413">
    <property type="protein sequence ID" value="KAK3764679.1"/>
    <property type="molecule type" value="Genomic_DNA"/>
</dbReference>
<dbReference type="Proteomes" id="UP001283361">
    <property type="component" value="Unassembled WGS sequence"/>
</dbReference>
<keyword evidence="2" id="KW-1185">Reference proteome</keyword>
<evidence type="ECO:0000313" key="2">
    <source>
        <dbReference type="Proteomes" id="UP001283361"/>
    </source>
</evidence>
<comment type="caution">
    <text evidence="1">The sequence shown here is derived from an EMBL/GenBank/DDBJ whole genome shotgun (WGS) entry which is preliminary data.</text>
</comment>
<protein>
    <submittedName>
        <fullName evidence="1">Uncharacterized protein</fullName>
    </submittedName>
</protein>
<accession>A0AAE0Z8E7</accession>